<dbReference type="PANTHER" id="PTHR47178:SF5">
    <property type="entry name" value="FAD-BINDING DOMAIN-CONTAINING PROTEIN"/>
    <property type="match status" value="1"/>
</dbReference>
<evidence type="ECO:0000256" key="3">
    <source>
        <dbReference type="ARBA" id="ARBA00022827"/>
    </source>
</evidence>
<evidence type="ECO:0000313" key="7">
    <source>
        <dbReference type="EMBL" id="KAB8271711.1"/>
    </source>
</evidence>
<dbReference type="InterPro" id="IPR002938">
    <property type="entry name" value="FAD-bd"/>
</dbReference>
<dbReference type="Proteomes" id="UP000326289">
    <property type="component" value="Unassembled WGS sequence"/>
</dbReference>
<accession>A0A5N6IYJ9</accession>
<dbReference type="SUPFAM" id="SSF51905">
    <property type="entry name" value="FAD/NAD(P)-binding domain"/>
    <property type="match status" value="1"/>
</dbReference>
<evidence type="ECO:0000256" key="4">
    <source>
        <dbReference type="ARBA" id="ARBA00023002"/>
    </source>
</evidence>
<protein>
    <submittedName>
        <fullName evidence="7">FAD/NAD(P)-binding domain-containing protein</fullName>
    </submittedName>
</protein>
<dbReference type="GO" id="GO:0004497">
    <property type="term" value="F:monooxygenase activity"/>
    <property type="evidence" value="ECO:0007669"/>
    <property type="project" value="UniProtKB-KW"/>
</dbReference>
<dbReference type="Pfam" id="PF01494">
    <property type="entry name" value="FAD_binding_3"/>
    <property type="match status" value="2"/>
</dbReference>
<sequence length="455" mass="50782">MDEPSFKVIIIGAGLSGCLLANGLLRKGIEVVVYERLSRHSKREGYQIRLGAPALKGMRACLSLEQISDITAKFGRAGGSLNRAPVWYDHQFRTLLDPSRLEAHQKSAPISRVVLRDALAEPLFKAGNLKYGFEFSRYEILHQGTGYERVRVVFGDGFVDEGDLLIGADGSHSRINVQLGLNNIHQIDTHISMVAKGGLPASKYFSLSKQLQEKAVITFAENKTLFFCVYCPEDRSGSYDDSMSSTMFGLHVPLGMCPPDLAQRSTTEKWDFISLALRSWAKPYQEIIGLMNGADVYVYQARASEPPPKDWRRKAQTQYEGDGDRGHPQVWLMGDAIHAMLPTRGMGGNQAMQDAATALPLIERLAASSKSRVRPTTEDISRACQEYEDEMIPRSFSWVQKSGGRTVVPLDGSRFWGRVAFFLLAQVFRLASLYKIVKGYFWRETTEDGAPELRA</sequence>
<evidence type="ECO:0000256" key="5">
    <source>
        <dbReference type="ARBA" id="ARBA00023033"/>
    </source>
</evidence>
<keyword evidence="4" id="KW-0560">Oxidoreductase</keyword>
<comment type="cofactor">
    <cofactor evidence="1">
        <name>FAD</name>
        <dbReference type="ChEBI" id="CHEBI:57692"/>
    </cofactor>
</comment>
<evidence type="ECO:0000313" key="8">
    <source>
        <dbReference type="Proteomes" id="UP000326289"/>
    </source>
</evidence>
<evidence type="ECO:0000259" key="6">
    <source>
        <dbReference type="Pfam" id="PF01494"/>
    </source>
</evidence>
<dbReference type="EMBL" id="ML732813">
    <property type="protein sequence ID" value="KAB8271711.1"/>
    <property type="molecule type" value="Genomic_DNA"/>
</dbReference>
<reference evidence="7 8" key="1">
    <citation type="submission" date="2019-04" db="EMBL/GenBank/DDBJ databases">
        <title>Fungal friends and foes A comparative genomics study of 23 Aspergillus species from section Flavi.</title>
        <authorList>
            <consortium name="DOE Joint Genome Institute"/>
            <person name="Kjaerbolling I."/>
            <person name="Vesth T.C."/>
            <person name="Frisvad J.C."/>
            <person name="Nybo J.L."/>
            <person name="Theobald S."/>
            <person name="Kildgaard S."/>
            <person name="Petersen T.I."/>
            <person name="Kuo A."/>
            <person name="Sato A."/>
            <person name="Lyhne E.K."/>
            <person name="Kogle M.E."/>
            <person name="Wiebenga A."/>
            <person name="Kun R.S."/>
            <person name="Lubbers R.J."/>
            <person name="Makela M.R."/>
            <person name="Barry K."/>
            <person name="Chovatia M."/>
            <person name="Clum A."/>
            <person name="Daum C."/>
            <person name="Haridas S."/>
            <person name="He G."/>
            <person name="LaButti K."/>
            <person name="Lipzen A."/>
            <person name="Mondo S."/>
            <person name="Pangilinan J."/>
            <person name="Riley R."/>
            <person name="Salamov A."/>
            <person name="Simmons B.A."/>
            <person name="Magnuson J.K."/>
            <person name="Henrissat B."/>
            <person name="Mortensen U.H."/>
            <person name="Larsen T.O."/>
            <person name="De vries R.P."/>
            <person name="Grigoriev I.V."/>
            <person name="Machida M."/>
            <person name="Baker S.E."/>
            <person name="Andersen M.R."/>
        </authorList>
    </citation>
    <scope>NUCLEOTIDE SEQUENCE [LARGE SCALE GENOMIC DNA]</scope>
    <source>
        <strain evidence="7 8">CBS 117635</strain>
    </source>
</reference>
<dbReference type="PANTHER" id="PTHR47178">
    <property type="entry name" value="MONOOXYGENASE, FAD-BINDING"/>
    <property type="match status" value="1"/>
</dbReference>
<keyword evidence="2" id="KW-0285">Flavoprotein</keyword>
<keyword evidence="5" id="KW-0503">Monooxygenase</keyword>
<gene>
    <name evidence="7" type="ORF">BDV30DRAFT_240191</name>
</gene>
<dbReference type="PROSITE" id="PS51257">
    <property type="entry name" value="PROKAR_LIPOPROTEIN"/>
    <property type="match status" value="1"/>
</dbReference>
<evidence type="ECO:0000256" key="1">
    <source>
        <dbReference type="ARBA" id="ARBA00001974"/>
    </source>
</evidence>
<feature type="domain" description="FAD-binding" evidence="6">
    <location>
        <begin position="7"/>
        <end position="189"/>
    </location>
</feature>
<dbReference type="Gene3D" id="3.50.50.60">
    <property type="entry name" value="FAD/NAD(P)-binding domain"/>
    <property type="match status" value="1"/>
</dbReference>
<keyword evidence="8" id="KW-1185">Reference proteome</keyword>
<dbReference type="InterPro" id="IPR036188">
    <property type="entry name" value="FAD/NAD-bd_sf"/>
</dbReference>
<evidence type="ECO:0000256" key="2">
    <source>
        <dbReference type="ARBA" id="ARBA00022630"/>
    </source>
</evidence>
<dbReference type="PRINTS" id="PR00420">
    <property type="entry name" value="RNGMNOXGNASE"/>
</dbReference>
<proteinExistence type="predicted"/>
<dbReference type="GO" id="GO:0071949">
    <property type="term" value="F:FAD binding"/>
    <property type="evidence" value="ECO:0007669"/>
    <property type="project" value="InterPro"/>
</dbReference>
<feature type="domain" description="FAD-binding" evidence="6">
    <location>
        <begin position="329"/>
        <end position="357"/>
    </location>
</feature>
<organism evidence="7 8">
    <name type="scientific">Aspergillus minisclerotigenes</name>
    <dbReference type="NCBI Taxonomy" id="656917"/>
    <lineage>
        <taxon>Eukaryota</taxon>
        <taxon>Fungi</taxon>
        <taxon>Dikarya</taxon>
        <taxon>Ascomycota</taxon>
        <taxon>Pezizomycotina</taxon>
        <taxon>Eurotiomycetes</taxon>
        <taxon>Eurotiomycetidae</taxon>
        <taxon>Eurotiales</taxon>
        <taxon>Aspergillaceae</taxon>
        <taxon>Aspergillus</taxon>
        <taxon>Aspergillus subgen. Circumdati</taxon>
    </lineage>
</organism>
<dbReference type="AlphaFoldDB" id="A0A5N6IYJ9"/>
<name>A0A5N6IYJ9_9EURO</name>
<keyword evidence="3" id="KW-0274">FAD</keyword>